<evidence type="ECO:0000313" key="2">
    <source>
        <dbReference type="Proteomes" id="UP000799755"/>
    </source>
</evidence>
<comment type="caution">
    <text evidence="1">The sequence shown here is derived from an EMBL/GenBank/DDBJ whole genome shotgun (WGS) entry which is preliminary data.</text>
</comment>
<organism evidence="1 2">
    <name type="scientific">Lindgomyces ingoldianus</name>
    <dbReference type="NCBI Taxonomy" id="673940"/>
    <lineage>
        <taxon>Eukaryota</taxon>
        <taxon>Fungi</taxon>
        <taxon>Dikarya</taxon>
        <taxon>Ascomycota</taxon>
        <taxon>Pezizomycotina</taxon>
        <taxon>Dothideomycetes</taxon>
        <taxon>Pleosporomycetidae</taxon>
        <taxon>Pleosporales</taxon>
        <taxon>Lindgomycetaceae</taxon>
        <taxon>Lindgomyces</taxon>
    </lineage>
</organism>
<proteinExistence type="predicted"/>
<dbReference type="EMBL" id="MU003519">
    <property type="protein sequence ID" value="KAF2467709.1"/>
    <property type="molecule type" value="Genomic_DNA"/>
</dbReference>
<name>A0ACB6QL75_9PLEO</name>
<reference evidence="1" key="1">
    <citation type="journal article" date="2020" name="Stud. Mycol.">
        <title>101 Dothideomycetes genomes: a test case for predicting lifestyles and emergence of pathogens.</title>
        <authorList>
            <person name="Haridas S."/>
            <person name="Albert R."/>
            <person name="Binder M."/>
            <person name="Bloem J."/>
            <person name="Labutti K."/>
            <person name="Salamov A."/>
            <person name="Andreopoulos B."/>
            <person name="Baker S."/>
            <person name="Barry K."/>
            <person name="Bills G."/>
            <person name="Bluhm B."/>
            <person name="Cannon C."/>
            <person name="Castanera R."/>
            <person name="Culley D."/>
            <person name="Daum C."/>
            <person name="Ezra D."/>
            <person name="Gonzalez J."/>
            <person name="Henrissat B."/>
            <person name="Kuo A."/>
            <person name="Liang C."/>
            <person name="Lipzen A."/>
            <person name="Lutzoni F."/>
            <person name="Magnuson J."/>
            <person name="Mondo S."/>
            <person name="Nolan M."/>
            <person name="Ohm R."/>
            <person name="Pangilinan J."/>
            <person name="Park H.-J."/>
            <person name="Ramirez L."/>
            <person name="Alfaro M."/>
            <person name="Sun H."/>
            <person name="Tritt A."/>
            <person name="Yoshinaga Y."/>
            <person name="Zwiers L.-H."/>
            <person name="Turgeon B."/>
            <person name="Goodwin S."/>
            <person name="Spatafora J."/>
            <person name="Crous P."/>
            <person name="Grigoriev I."/>
        </authorList>
    </citation>
    <scope>NUCLEOTIDE SEQUENCE</scope>
    <source>
        <strain evidence="1">ATCC 200398</strain>
    </source>
</reference>
<evidence type="ECO:0000313" key="1">
    <source>
        <dbReference type="EMBL" id="KAF2467709.1"/>
    </source>
</evidence>
<protein>
    <submittedName>
        <fullName evidence="1">Uncharacterized protein</fullName>
    </submittedName>
</protein>
<dbReference type="Proteomes" id="UP000799755">
    <property type="component" value="Unassembled WGS sequence"/>
</dbReference>
<keyword evidence="2" id="KW-1185">Reference proteome</keyword>
<gene>
    <name evidence="1" type="ORF">BDR25DRAFT_358395</name>
</gene>
<accession>A0ACB6QL75</accession>
<sequence length="117" mass="13559">MRITHHSTVLWEASVYCCNILSIEGVLGNFVMLTPLVAFFQGQRDEATSNFFNSMISWHRHIHRGANLNQKQAFNRRFFDLNILANLALAWPLCLSQNTANTRIGPNEYREHNVREI</sequence>